<protein>
    <recommendedName>
        <fullName evidence="4">60S ribosomal protein L27</fullName>
    </recommendedName>
</protein>
<evidence type="ECO:0000256" key="1">
    <source>
        <dbReference type="ARBA" id="ARBA00009124"/>
    </source>
</evidence>
<proteinExistence type="inferred from homology"/>
<reference evidence="6" key="1">
    <citation type="journal article" date="2016" name="Nat. Biotechnol.">
        <title>Sequencing wild and cultivated cassava and related species reveals extensive interspecific hybridization and genetic diversity.</title>
        <authorList>
            <person name="Bredeson J.V."/>
            <person name="Lyons J.B."/>
            <person name="Prochnik S.E."/>
            <person name="Wu G.A."/>
            <person name="Ha C.M."/>
            <person name="Edsinger-Gonzales E."/>
            <person name="Grimwood J."/>
            <person name="Schmutz J."/>
            <person name="Rabbi I.Y."/>
            <person name="Egesi C."/>
            <person name="Nauluvula P."/>
            <person name="Lebot V."/>
            <person name="Ndunguru J."/>
            <person name="Mkamilo G."/>
            <person name="Bart R.S."/>
            <person name="Setter T.L."/>
            <person name="Gleadow R.M."/>
            <person name="Kulakow P."/>
            <person name="Ferguson M.E."/>
            <person name="Rounsley S."/>
            <person name="Rokhsar D.S."/>
        </authorList>
    </citation>
    <scope>NUCLEOTIDE SEQUENCE [LARGE SCALE GENOMIC DNA]</scope>
    <source>
        <strain evidence="6">cv. AM560-2</strain>
    </source>
</reference>
<evidence type="ECO:0000256" key="3">
    <source>
        <dbReference type="ARBA" id="ARBA00023274"/>
    </source>
</evidence>
<dbReference type="OMA" id="LKHKTQQ"/>
<gene>
    <name evidence="5" type="ORF">MANES_06G172100v8</name>
</gene>
<dbReference type="CDD" id="cd06090">
    <property type="entry name" value="KOW_RPL27"/>
    <property type="match status" value="1"/>
</dbReference>
<evidence type="ECO:0000313" key="5">
    <source>
        <dbReference type="EMBL" id="OAY48618.1"/>
    </source>
</evidence>
<dbReference type="InterPro" id="IPR041991">
    <property type="entry name" value="Ribosomal_eL27_KOW"/>
</dbReference>
<dbReference type="EMBL" id="CM004392">
    <property type="protein sequence ID" value="OAY48618.1"/>
    <property type="molecule type" value="Genomic_DNA"/>
</dbReference>
<evidence type="ECO:0000256" key="4">
    <source>
        <dbReference type="RuleBase" id="RU000575"/>
    </source>
</evidence>
<keyword evidence="6" id="KW-1185">Reference proteome</keyword>
<dbReference type="InterPro" id="IPR038655">
    <property type="entry name" value="Ribosomal_eL27_sf"/>
</dbReference>
<dbReference type="InterPro" id="IPR001141">
    <property type="entry name" value="Ribosomal_eL27"/>
</dbReference>
<dbReference type="InterPro" id="IPR008991">
    <property type="entry name" value="Translation_prot_SH3-like_sf"/>
</dbReference>
<dbReference type="FunFam" id="2.30.30.770:FF:000001">
    <property type="entry name" value="60S ribosomal protein L27"/>
    <property type="match status" value="1"/>
</dbReference>
<dbReference type="OrthoDB" id="2365484at2759"/>
<sequence>MVKFLKPNKAVILLQGRFAGRKAVIVRSFDEGTRDRPYGHCLVAGISKYPSKVIKKDSAKKTAKKSRVKAFMRVVNYSHLMPTRYTLDVDLKDVVNPEALVTKDKKVTAAKEIKKRFEERFKTGKNRWFFSKLRF</sequence>
<dbReference type="STRING" id="3983.A0A2C9VRN8"/>
<dbReference type="Pfam" id="PF01777">
    <property type="entry name" value="Ribosomal_L27e"/>
    <property type="match status" value="1"/>
</dbReference>
<dbReference type="GO" id="GO:0003735">
    <property type="term" value="F:structural constituent of ribosome"/>
    <property type="evidence" value="ECO:0000318"/>
    <property type="project" value="GO_Central"/>
</dbReference>
<dbReference type="Gramene" id="Manes.06G172100.1.v8.1">
    <property type="protein sequence ID" value="Manes.06G172100.1.v8.1.CDS.1"/>
    <property type="gene ID" value="Manes.06G172100.v8.1"/>
</dbReference>
<comment type="similarity">
    <text evidence="1 4">Belongs to the eukaryotic ribosomal protein eL27 family.</text>
</comment>
<dbReference type="SUPFAM" id="SSF50104">
    <property type="entry name" value="Translation proteins SH3-like domain"/>
    <property type="match status" value="1"/>
</dbReference>
<dbReference type="AlphaFoldDB" id="A0A2C9VRN8"/>
<dbReference type="GO" id="GO:0006412">
    <property type="term" value="P:translation"/>
    <property type="evidence" value="ECO:0007669"/>
    <property type="project" value="InterPro"/>
</dbReference>
<comment type="caution">
    <text evidence="5">The sequence shown here is derived from an EMBL/GenBank/DDBJ whole genome shotgun (WGS) entry which is preliminary data.</text>
</comment>
<accession>A0A2C9VRN8</accession>
<evidence type="ECO:0000256" key="2">
    <source>
        <dbReference type="ARBA" id="ARBA00022980"/>
    </source>
</evidence>
<keyword evidence="3 4" id="KW-0687">Ribonucleoprotein</keyword>
<dbReference type="InterPro" id="IPR018262">
    <property type="entry name" value="Ribosomal_eL27_CS"/>
</dbReference>
<dbReference type="Proteomes" id="UP000091857">
    <property type="component" value="Chromosome 6"/>
</dbReference>
<dbReference type="Gene3D" id="2.30.30.770">
    <property type="match status" value="1"/>
</dbReference>
<name>A0A2C9VRN8_MANES</name>
<organism evidence="5 6">
    <name type="scientific">Manihot esculenta</name>
    <name type="common">Cassava</name>
    <name type="synonym">Jatropha manihot</name>
    <dbReference type="NCBI Taxonomy" id="3983"/>
    <lineage>
        <taxon>Eukaryota</taxon>
        <taxon>Viridiplantae</taxon>
        <taxon>Streptophyta</taxon>
        <taxon>Embryophyta</taxon>
        <taxon>Tracheophyta</taxon>
        <taxon>Spermatophyta</taxon>
        <taxon>Magnoliopsida</taxon>
        <taxon>eudicotyledons</taxon>
        <taxon>Gunneridae</taxon>
        <taxon>Pentapetalae</taxon>
        <taxon>rosids</taxon>
        <taxon>fabids</taxon>
        <taxon>Malpighiales</taxon>
        <taxon>Euphorbiaceae</taxon>
        <taxon>Crotonoideae</taxon>
        <taxon>Manihoteae</taxon>
        <taxon>Manihot</taxon>
    </lineage>
</organism>
<dbReference type="PANTHER" id="PTHR10497">
    <property type="entry name" value="60S RIBOSOMAL PROTEIN L27"/>
    <property type="match status" value="1"/>
</dbReference>
<dbReference type="GO" id="GO:0022625">
    <property type="term" value="C:cytosolic large ribosomal subunit"/>
    <property type="evidence" value="ECO:0000318"/>
    <property type="project" value="GO_Central"/>
</dbReference>
<keyword evidence="2 4" id="KW-0689">Ribosomal protein</keyword>
<evidence type="ECO:0000313" key="6">
    <source>
        <dbReference type="Proteomes" id="UP000091857"/>
    </source>
</evidence>
<dbReference type="PROSITE" id="PS01107">
    <property type="entry name" value="RIBOSOMAL_L27E"/>
    <property type="match status" value="1"/>
</dbReference>